<feature type="compositionally biased region" description="Basic and acidic residues" evidence="1">
    <location>
        <begin position="61"/>
        <end position="80"/>
    </location>
</feature>
<organism evidence="2">
    <name type="scientific">Trichuris suis</name>
    <name type="common">pig whipworm</name>
    <dbReference type="NCBI Taxonomy" id="68888"/>
    <lineage>
        <taxon>Eukaryota</taxon>
        <taxon>Metazoa</taxon>
        <taxon>Ecdysozoa</taxon>
        <taxon>Nematoda</taxon>
        <taxon>Enoplea</taxon>
        <taxon>Dorylaimia</taxon>
        <taxon>Trichinellida</taxon>
        <taxon>Trichuridae</taxon>
        <taxon>Trichuris</taxon>
    </lineage>
</organism>
<feature type="compositionally biased region" description="Basic and acidic residues" evidence="1">
    <location>
        <begin position="1"/>
        <end position="31"/>
    </location>
</feature>
<evidence type="ECO:0000313" key="2">
    <source>
        <dbReference type="EMBL" id="KFD60070.1"/>
    </source>
</evidence>
<sequence>MWKQVSEKRRSGRKREEVSRMGKAGKSEKVSAKHRADKLEQVSKKRSGRKRKEVSRMRKAGKSEKVSTERRADKLEQVSR</sequence>
<evidence type="ECO:0000256" key="1">
    <source>
        <dbReference type="SAM" id="MobiDB-lite"/>
    </source>
</evidence>
<dbReference type="EMBL" id="KL367697">
    <property type="protein sequence ID" value="KFD60070.1"/>
    <property type="molecule type" value="Genomic_DNA"/>
</dbReference>
<feature type="compositionally biased region" description="Basic residues" evidence="1">
    <location>
        <begin position="44"/>
        <end position="60"/>
    </location>
</feature>
<reference evidence="2" key="1">
    <citation type="journal article" date="2014" name="Nat. Genet.">
        <title>Genome and transcriptome of the porcine whipworm Trichuris suis.</title>
        <authorList>
            <person name="Jex A.R."/>
            <person name="Nejsum P."/>
            <person name="Schwarz E.M."/>
            <person name="Hu L."/>
            <person name="Young N.D."/>
            <person name="Hall R.S."/>
            <person name="Korhonen P.K."/>
            <person name="Liao S."/>
            <person name="Thamsborg S."/>
            <person name="Xia J."/>
            <person name="Xu P."/>
            <person name="Wang S."/>
            <person name="Scheerlinck J.P."/>
            <person name="Hofmann A."/>
            <person name="Sternberg P.W."/>
            <person name="Wang J."/>
            <person name="Gasser R.B."/>
        </authorList>
    </citation>
    <scope>NUCLEOTIDE SEQUENCE [LARGE SCALE GENOMIC DNA]</scope>
    <source>
        <strain evidence="2">DCEP-RM93F</strain>
    </source>
</reference>
<name>A0A085MS74_9BILA</name>
<proteinExistence type="predicted"/>
<feature type="region of interest" description="Disordered" evidence="1">
    <location>
        <begin position="1"/>
        <end position="80"/>
    </location>
</feature>
<dbReference type="Proteomes" id="UP000030758">
    <property type="component" value="Unassembled WGS sequence"/>
</dbReference>
<accession>A0A085MS74</accession>
<dbReference type="AlphaFoldDB" id="A0A085MS74"/>
<protein>
    <submittedName>
        <fullName evidence="2">Uncharacterized protein</fullName>
    </submittedName>
</protein>
<gene>
    <name evidence="2" type="ORF">M514_27743</name>
</gene>